<evidence type="ECO:0000256" key="8">
    <source>
        <dbReference type="ARBA" id="ARBA00023224"/>
    </source>
</evidence>
<dbReference type="PANTHER" id="PTHR45695:SF15">
    <property type="entry name" value="OPSIN RH2"/>
    <property type="match status" value="1"/>
</dbReference>
<evidence type="ECO:0000313" key="12">
    <source>
        <dbReference type="EMBL" id="KAH0815681.1"/>
    </source>
</evidence>
<feature type="domain" description="G-protein coupled receptors family 1 profile" evidence="11">
    <location>
        <begin position="18"/>
        <end position="310"/>
    </location>
</feature>
<dbReference type="PRINTS" id="PR01012">
    <property type="entry name" value="NRPEPTIDEYR"/>
</dbReference>
<dbReference type="EMBL" id="JABDTM020022755">
    <property type="protein sequence ID" value="KAH0815681.1"/>
    <property type="molecule type" value="Genomic_DNA"/>
</dbReference>
<evidence type="ECO:0000256" key="2">
    <source>
        <dbReference type="ARBA" id="ARBA00010663"/>
    </source>
</evidence>
<evidence type="ECO:0000259" key="11">
    <source>
        <dbReference type="PROSITE" id="PS50262"/>
    </source>
</evidence>
<accession>A0A8J6HKF6</accession>
<keyword evidence="4 10" id="KW-1133">Transmembrane helix</keyword>
<comment type="similarity">
    <text evidence="2 9">Belongs to the G-protein coupled receptor 1 family.</text>
</comment>
<dbReference type="GO" id="GO:0005886">
    <property type="term" value="C:plasma membrane"/>
    <property type="evidence" value="ECO:0007669"/>
    <property type="project" value="TreeGrafter"/>
</dbReference>
<keyword evidence="3 9" id="KW-0812">Transmembrane</keyword>
<comment type="caution">
    <text evidence="12">The sequence shown here is derived from an EMBL/GenBank/DDBJ whole genome shotgun (WGS) entry which is preliminary data.</text>
</comment>
<evidence type="ECO:0000256" key="7">
    <source>
        <dbReference type="ARBA" id="ARBA00023170"/>
    </source>
</evidence>
<dbReference type="PRINTS" id="PR00237">
    <property type="entry name" value="GPCRRHODOPSN"/>
</dbReference>
<evidence type="ECO:0000256" key="6">
    <source>
        <dbReference type="ARBA" id="ARBA00023136"/>
    </source>
</evidence>
<evidence type="ECO:0000256" key="1">
    <source>
        <dbReference type="ARBA" id="ARBA00004141"/>
    </source>
</evidence>
<name>A0A8J6HKF6_TENMO</name>
<dbReference type="PANTHER" id="PTHR45695">
    <property type="entry name" value="LEUCOKININ RECEPTOR-RELATED"/>
    <property type="match status" value="1"/>
</dbReference>
<keyword evidence="13" id="KW-1185">Reference proteome</keyword>
<evidence type="ECO:0000256" key="9">
    <source>
        <dbReference type="RuleBase" id="RU000688"/>
    </source>
</evidence>
<protein>
    <recommendedName>
        <fullName evidence="11">G-protein coupled receptors family 1 profile domain-containing protein</fullName>
    </recommendedName>
</protein>
<dbReference type="InterPro" id="IPR000276">
    <property type="entry name" value="GPCR_Rhodpsn"/>
</dbReference>
<dbReference type="InterPro" id="IPR017452">
    <property type="entry name" value="GPCR_Rhodpsn_7TM"/>
</dbReference>
<sequence>MEEKKCSARIVQFYCRRNELNTFSSLHRDIKINYSLDFENTTLASADLVLIMICIPVKLAKLFSYTWGMGFLVCKMVHYFQNVSAICSVMTLTAISMERYYAIVHPMRAKYICTIHQAKRIIGVIWIMSFVLAVPTLIAQVHLPVKNNNDEYFLCVKDWGSQEIWRFHEIYMLIVILIVPFIIMTFSYMMICWEVWKVMERRSVMTSKHVLARNRNTNDGSKYLENFILTEDKKPPPPPSYDDTNMVKQVIYMLVAVVVLFAICWAPLLIDNILTAYDIIPNMRCGFLKYMYTTFHLMAYFNSCINPIIYGFMSKSFRESFKLVLCCSSELRMHRGSNYSLRHVSRTGSQTRTTSYR</sequence>
<evidence type="ECO:0000313" key="13">
    <source>
        <dbReference type="Proteomes" id="UP000719412"/>
    </source>
</evidence>
<feature type="transmembrane region" description="Helical" evidence="10">
    <location>
        <begin position="48"/>
        <end position="67"/>
    </location>
</feature>
<evidence type="ECO:0000256" key="10">
    <source>
        <dbReference type="SAM" id="Phobius"/>
    </source>
</evidence>
<dbReference type="PROSITE" id="PS00237">
    <property type="entry name" value="G_PROTEIN_RECEP_F1_1"/>
    <property type="match status" value="1"/>
</dbReference>
<dbReference type="CDD" id="cd15001">
    <property type="entry name" value="7tmA_GPRnna14-like"/>
    <property type="match status" value="1"/>
</dbReference>
<keyword evidence="6 10" id="KW-0472">Membrane</keyword>
<evidence type="ECO:0000256" key="4">
    <source>
        <dbReference type="ARBA" id="ARBA00022989"/>
    </source>
</evidence>
<dbReference type="SUPFAM" id="SSF81321">
    <property type="entry name" value="Family A G protein-coupled receptor-like"/>
    <property type="match status" value="1"/>
</dbReference>
<dbReference type="AlphaFoldDB" id="A0A8J6HKF6"/>
<dbReference type="GO" id="GO:0004983">
    <property type="term" value="F:neuropeptide Y receptor activity"/>
    <property type="evidence" value="ECO:0007669"/>
    <property type="project" value="InterPro"/>
</dbReference>
<dbReference type="InterPro" id="IPR000611">
    <property type="entry name" value="NPY_rcpt"/>
</dbReference>
<reference evidence="12" key="1">
    <citation type="journal article" date="2020" name="J Insects Food Feed">
        <title>The yellow mealworm (Tenebrio molitor) genome: a resource for the emerging insects as food and feed industry.</title>
        <authorList>
            <person name="Eriksson T."/>
            <person name="Andere A."/>
            <person name="Kelstrup H."/>
            <person name="Emery V."/>
            <person name="Picard C."/>
        </authorList>
    </citation>
    <scope>NUCLEOTIDE SEQUENCE</scope>
    <source>
        <strain evidence="12">Stoneville</strain>
        <tissue evidence="12">Whole head</tissue>
    </source>
</reference>
<feature type="transmembrane region" description="Helical" evidence="10">
    <location>
        <begin position="121"/>
        <end position="143"/>
    </location>
</feature>
<organism evidence="12 13">
    <name type="scientific">Tenebrio molitor</name>
    <name type="common">Yellow mealworm beetle</name>
    <dbReference type="NCBI Taxonomy" id="7067"/>
    <lineage>
        <taxon>Eukaryota</taxon>
        <taxon>Metazoa</taxon>
        <taxon>Ecdysozoa</taxon>
        <taxon>Arthropoda</taxon>
        <taxon>Hexapoda</taxon>
        <taxon>Insecta</taxon>
        <taxon>Pterygota</taxon>
        <taxon>Neoptera</taxon>
        <taxon>Endopterygota</taxon>
        <taxon>Coleoptera</taxon>
        <taxon>Polyphaga</taxon>
        <taxon>Cucujiformia</taxon>
        <taxon>Tenebrionidae</taxon>
        <taxon>Tenebrio</taxon>
    </lineage>
</organism>
<gene>
    <name evidence="12" type="ORF">GEV33_007112</name>
</gene>
<keyword evidence="7 9" id="KW-0675">Receptor</keyword>
<feature type="transmembrane region" description="Helical" evidence="10">
    <location>
        <begin position="290"/>
        <end position="313"/>
    </location>
</feature>
<feature type="transmembrane region" description="Helical" evidence="10">
    <location>
        <begin position="79"/>
        <end position="101"/>
    </location>
</feature>
<feature type="transmembrane region" description="Helical" evidence="10">
    <location>
        <begin position="170"/>
        <end position="196"/>
    </location>
</feature>
<dbReference type="Proteomes" id="UP000719412">
    <property type="component" value="Unassembled WGS sequence"/>
</dbReference>
<dbReference type="Gene3D" id="1.20.1070.10">
    <property type="entry name" value="Rhodopsin 7-helix transmembrane proteins"/>
    <property type="match status" value="1"/>
</dbReference>
<evidence type="ECO:0000256" key="5">
    <source>
        <dbReference type="ARBA" id="ARBA00023040"/>
    </source>
</evidence>
<dbReference type="PROSITE" id="PS50262">
    <property type="entry name" value="G_PROTEIN_RECEP_F1_2"/>
    <property type="match status" value="1"/>
</dbReference>
<proteinExistence type="inferred from homology"/>
<feature type="transmembrane region" description="Helical" evidence="10">
    <location>
        <begin position="250"/>
        <end position="270"/>
    </location>
</feature>
<comment type="subcellular location">
    <subcellularLocation>
        <location evidence="1">Membrane</location>
        <topology evidence="1">Multi-pass membrane protein</topology>
    </subcellularLocation>
</comment>
<reference evidence="12" key="2">
    <citation type="submission" date="2021-08" db="EMBL/GenBank/DDBJ databases">
        <authorList>
            <person name="Eriksson T."/>
        </authorList>
    </citation>
    <scope>NUCLEOTIDE SEQUENCE</scope>
    <source>
        <strain evidence="12">Stoneville</strain>
        <tissue evidence="12">Whole head</tissue>
    </source>
</reference>
<keyword evidence="8 9" id="KW-0807">Transducer</keyword>
<dbReference type="Pfam" id="PF00001">
    <property type="entry name" value="7tm_1"/>
    <property type="match status" value="1"/>
</dbReference>
<keyword evidence="5 9" id="KW-0297">G-protein coupled receptor</keyword>
<evidence type="ECO:0000256" key="3">
    <source>
        <dbReference type="ARBA" id="ARBA00022692"/>
    </source>
</evidence>